<comment type="caution">
    <text evidence="2">The sequence shown here is derived from an EMBL/GenBank/DDBJ whole genome shotgun (WGS) entry which is preliminary data.</text>
</comment>
<feature type="region of interest" description="Disordered" evidence="1">
    <location>
        <begin position="45"/>
        <end position="80"/>
    </location>
</feature>
<dbReference type="Proteomes" id="UP001346869">
    <property type="component" value="Unassembled WGS sequence"/>
</dbReference>
<evidence type="ECO:0000313" key="2">
    <source>
        <dbReference type="EMBL" id="KAK5874138.1"/>
    </source>
</evidence>
<sequence>MVGNGSSAQIIQGFCTSMLAGQRSHAGPNRCFCWLLVNKPTDYAPVPQQQQQQQQQQQRQWRCGSTPHRPHKVMEGNPCH</sequence>
<accession>A0AAN8AVG7</accession>
<dbReference type="EMBL" id="JAUZQC010000003">
    <property type="protein sequence ID" value="KAK5874138.1"/>
    <property type="molecule type" value="Genomic_DNA"/>
</dbReference>
<protein>
    <submittedName>
        <fullName evidence="2">Uncharacterized protein</fullName>
    </submittedName>
</protein>
<reference evidence="2 3" key="1">
    <citation type="journal article" date="2023" name="Genes (Basel)">
        <title>Chromosome-Level Genome Assembly and Circadian Gene Repertoire of the Patagonia Blennie Eleginops maclovinus-The Closest Ancestral Proxy of Antarctic Cryonotothenioids.</title>
        <authorList>
            <person name="Cheng C.C."/>
            <person name="Rivera-Colon A.G."/>
            <person name="Minhas B.F."/>
            <person name="Wilson L."/>
            <person name="Rayamajhi N."/>
            <person name="Vargas-Chacoff L."/>
            <person name="Catchen J.M."/>
        </authorList>
    </citation>
    <scope>NUCLEOTIDE SEQUENCE [LARGE SCALE GENOMIC DNA]</scope>
    <source>
        <strain evidence="2">JMC-PN-2008</strain>
    </source>
</reference>
<reference evidence="2 3" key="2">
    <citation type="journal article" date="2023" name="Mol. Biol. Evol.">
        <title>Genomics of Secondarily Temperate Adaptation in the Only Non-Antarctic Icefish.</title>
        <authorList>
            <person name="Rivera-Colon A.G."/>
            <person name="Rayamajhi N."/>
            <person name="Minhas B.F."/>
            <person name="Madrigal G."/>
            <person name="Bilyk K.T."/>
            <person name="Yoon V."/>
            <person name="Hune M."/>
            <person name="Gregory S."/>
            <person name="Cheng C.H.C."/>
            <person name="Catchen J.M."/>
        </authorList>
    </citation>
    <scope>NUCLEOTIDE SEQUENCE [LARGE SCALE GENOMIC DNA]</scope>
    <source>
        <strain evidence="2">JMC-PN-2008</strain>
    </source>
</reference>
<keyword evidence="3" id="KW-1185">Reference proteome</keyword>
<evidence type="ECO:0000313" key="3">
    <source>
        <dbReference type="Proteomes" id="UP001346869"/>
    </source>
</evidence>
<proteinExistence type="predicted"/>
<evidence type="ECO:0000256" key="1">
    <source>
        <dbReference type="SAM" id="MobiDB-lite"/>
    </source>
</evidence>
<dbReference type="AlphaFoldDB" id="A0AAN8AVG7"/>
<name>A0AAN8AVG7_ELEMC</name>
<feature type="compositionally biased region" description="Low complexity" evidence="1">
    <location>
        <begin position="48"/>
        <end position="60"/>
    </location>
</feature>
<gene>
    <name evidence="2" type="ORF">PBY51_019112</name>
</gene>
<organism evidence="2 3">
    <name type="scientific">Eleginops maclovinus</name>
    <name type="common">Patagonian blennie</name>
    <name type="synonym">Eleginus maclovinus</name>
    <dbReference type="NCBI Taxonomy" id="56733"/>
    <lineage>
        <taxon>Eukaryota</taxon>
        <taxon>Metazoa</taxon>
        <taxon>Chordata</taxon>
        <taxon>Craniata</taxon>
        <taxon>Vertebrata</taxon>
        <taxon>Euteleostomi</taxon>
        <taxon>Actinopterygii</taxon>
        <taxon>Neopterygii</taxon>
        <taxon>Teleostei</taxon>
        <taxon>Neoteleostei</taxon>
        <taxon>Acanthomorphata</taxon>
        <taxon>Eupercaria</taxon>
        <taxon>Perciformes</taxon>
        <taxon>Notothenioidei</taxon>
        <taxon>Eleginopidae</taxon>
        <taxon>Eleginops</taxon>
    </lineage>
</organism>